<dbReference type="Pfam" id="PF00561">
    <property type="entry name" value="Abhydrolase_1"/>
    <property type="match status" value="1"/>
</dbReference>
<dbReference type="AlphaFoldDB" id="A0A0C3D7B4"/>
<dbReference type="PRINTS" id="PR00412">
    <property type="entry name" value="EPOXHYDRLASE"/>
</dbReference>
<dbReference type="HOGENOM" id="CLU_020336_7_5_1"/>
<dbReference type="EMBL" id="KN832870">
    <property type="protein sequence ID" value="KIN07239.1"/>
    <property type="molecule type" value="Genomic_DNA"/>
</dbReference>
<dbReference type="SUPFAM" id="SSF53474">
    <property type="entry name" value="alpha/beta-Hydrolases"/>
    <property type="match status" value="1"/>
</dbReference>
<evidence type="ECO:0000313" key="5">
    <source>
        <dbReference type="Proteomes" id="UP000054321"/>
    </source>
</evidence>
<protein>
    <recommendedName>
        <fullName evidence="3">AB hydrolase-1 domain-containing protein</fullName>
    </recommendedName>
</protein>
<dbReference type="Gene3D" id="3.40.50.1820">
    <property type="entry name" value="alpha/beta hydrolase"/>
    <property type="match status" value="1"/>
</dbReference>
<dbReference type="InterPro" id="IPR000073">
    <property type="entry name" value="AB_hydrolase_1"/>
</dbReference>
<reference evidence="4 5" key="1">
    <citation type="submission" date="2014-04" db="EMBL/GenBank/DDBJ databases">
        <authorList>
            <consortium name="DOE Joint Genome Institute"/>
            <person name="Kuo A."/>
            <person name="Martino E."/>
            <person name="Perotto S."/>
            <person name="Kohler A."/>
            <person name="Nagy L.G."/>
            <person name="Floudas D."/>
            <person name="Copeland A."/>
            <person name="Barry K.W."/>
            <person name="Cichocki N."/>
            <person name="Veneault-Fourrey C."/>
            <person name="LaButti K."/>
            <person name="Lindquist E.A."/>
            <person name="Lipzen A."/>
            <person name="Lundell T."/>
            <person name="Morin E."/>
            <person name="Murat C."/>
            <person name="Sun H."/>
            <person name="Tunlid A."/>
            <person name="Henrissat B."/>
            <person name="Grigoriev I.V."/>
            <person name="Hibbett D.S."/>
            <person name="Martin F."/>
            <person name="Nordberg H.P."/>
            <person name="Cantor M.N."/>
            <person name="Hua S.X."/>
        </authorList>
    </citation>
    <scope>NUCLEOTIDE SEQUENCE [LARGE SCALE GENOMIC DNA]</scope>
    <source>
        <strain evidence="4 5">Zn</strain>
    </source>
</reference>
<organism evidence="4 5">
    <name type="scientific">Oidiodendron maius (strain Zn)</name>
    <dbReference type="NCBI Taxonomy" id="913774"/>
    <lineage>
        <taxon>Eukaryota</taxon>
        <taxon>Fungi</taxon>
        <taxon>Dikarya</taxon>
        <taxon>Ascomycota</taxon>
        <taxon>Pezizomycotina</taxon>
        <taxon>Leotiomycetes</taxon>
        <taxon>Leotiomycetes incertae sedis</taxon>
        <taxon>Myxotrichaceae</taxon>
        <taxon>Oidiodendron</taxon>
    </lineage>
</organism>
<dbReference type="PRINTS" id="PR00111">
    <property type="entry name" value="ABHYDROLASE"/>
</dbReference>
<comment type="similarity">
    <text evidence="2">Belongs to the AB hydrolase superfamily. Epoxide hydrolase family.</text>
</comment>
<dbReference type="OrthoDB" id="408373at2759"/>
<dbReference type="InterPro" id="IPR029058">
    <property type="entry name" value="AB_hydrolase_fold"/>
</dbReference>
<dbReference type="GO" id="GO:0016787">
    <property type="term" value="F:hydrolase activity"/>
    <property type="evidence" value="ECO:0007669"/>
    <property type="project" value="UniProtKB-KW"/>
</dbReference>
<feature type="domain" description="AB hydrolase-1" evidence="3">
    <location>
        <begin position="37"/>
        <end position="308"/>
    </location>
</feature>
<sequence>MADKVSPYDSRIQYKTANLNGVTYSYILAEPASKPKNTVVLVHGWPDLSLGWRYQIPLLTSMGFRVLVPDMMGYGGTDSPEPLSYYTYKRAADDIAELARQVGAPSIILGGHDWGGAIVYRIALWYPKLVSALFSVCTPYHSPRSQFMDATKAPNFKYQLQLRGPDVQAHILGEEKLRQFLNALYGGRGPNGELGFNTTEGCNFEVLPKIGPTRLLTNEEMDFYVKRYAIHGMRGPLNWYRTQELNFEDEKEMAKNIEGFKFKMPVLFIAGTKDAALPPAISHGMDMWFESLTRREVNTSHWALWEKPAEVNKHITEFLSDKSETLLSNL</sequence>
<dbReference type="InParanoid" id="A0A0C3D7B4"/>
<reference evidence="5" key="2">
    <citation type="submission" date="2015-01" db="EMBL/GenBank/DDBJ databases">
        <title>Evolutionary Origins and Diversification of the Mycorrhizal Mutualists.</title>
        <authorList>
            <consortium name="DOE Joint Genome Institute"/>
            <consortium name="Mycorrhizal Genomics Consortium"/>
            <person name="Kohler A."/>
            <person name="Kuo A."/>
            <person name="Nagy L.G."/>
            <person name="Floudas D."/>
            <person name="Copeland A."/>
            <person name="Barry K.W."/>
            <person name="Cichocki N."/>
            <person name="Veneault-Fourrey C."/>
            <person name="LaButti K."/>
            <person name="Lindquist E.A."/>
            <person name="Lipzen A."/>
            <person name="Lundell T."/>
            <person name="Morin E."/>
            <person name="Murat C."/>
            <person name="Riley R."/>
            <person name="Ohm R."/>
            <person name="Sun H."/>
            <person name="Tunlid A."/>
            <person name="Henrissat B."/>
            <person name="Grigoriev I.V."/>
            <person name="Hibbett D.S."/>
            <person name="Martin F."/>
        </authorList>
    </citation>
    <scope>NUCLEOTIDE SEQUENCE [LARGE SCALE GENOMIC DNA]</scope>
    <source>
        <strain evidence="5">Zn</strain>
    </source>
</reference>
<name>A0A0C3D7B4_OIDMZ</name>
<evidence type="ECO:0000256" key="2">
    <source>
        <dbReference type="ARBA" id="ARBA00038334"/>
    </source>
</evidence>
<keyword evidence="1" id="KW-0378">Hydrolase</keyword>
<gene>
    <name evidence="4" type="ORF">OIDMADRAFT_150568</name>
</gene>
<proteinExistence type="inferred from homology"/>
<keyword evidence="5" id="KW-1185">Reference proteome</keyword>
<accession>A0A0C3D7B4</accession>
<evidence type="ECO:0000313" key="4">
    <source>
        <dbReference type="EMBL" id="KIN07239.1"/>
    </source>
</evidence>
<dbReference type="STRING" id="913774.A0A0C3D7B4"/>
<evidence type="ECO:0000256" key="1">
    <source>
        <dbReference type="ARBA" id="ARBA00022801"/>
    </source>
</evidence>
<dbReference type="InterPro" id="IPR000639">
    <property type="entry name" value="Epox_hydrolase-like"/>
</dbReference>
<evidence type="ECO:0000259" key="3">
    <source>
        <dbReference type="Pfam" id="PF00561"/>
    </source>
</evidence>
<dbReference type="PANTHER" id="PTHR43329">
    <property type="entry name" value="EPOXIDE HYDROLASE"/>
    <property type="match status" value="1"/>
</dbReference>
<dbReference type="Proteomes" id="UP000054321">
    <property type="component" value="Unassembled WGS sequence"/>
</dbReference>